<dbReference type="NCBIfam" id="TIGR03719">
    <property type="entry name" value="ABC_ABC_ChvD"/>
    <property type="match status" value="1"/>
</dbReference>
<comment type="subunit">
    <text evidence="12">Monomer. Probably contacts ribosomal proteins L1, L5, L33 and S7, the 16S and 23S rRNA and the P-site containing tRNA(fMet).</text>
</comment>
<keyword evidence="2 12" id="KW-0963">Cytoplasm</keyword>
<evidence type="ECO:0000256" key="7">
    <source>
        <dbReference type="ARBA" id="ARBA00022801"/>
    </source>
</evidence>
<keyword evidence="7 12" id="KW-0378">Hydrolase</keyword>
<dbReference type="EC" id="3.6.1.-" evidence="12"/>
<dbReference type="InterPro" id="IPR003439">
    <property type="entry name" value="ABC_transporter-like_ATP-bd"/>
</dbReference>
<dbReference type="EMBL" id="SJPI01000001">
    <property type="protein sequence ID" value="TWT52663.1"/>
    <property type="molecule type" value="Genomic_DNA"/>
</dbReference>
<evidence type="ECO:0000256" key="1">
    <source>
        <dbReference type="ARBA" id="ARBA00005868"/>
    </source>
</evidence>
<keyword evidence="8 12" id="KW-0067">ATP-binding</keyword>
<dbReference type="SUPFAM" id="SSF52540">
    <property type="entry name" value="P-loop containing nucleoside triphosphate hydrolases"/>
    <property type="match status" value="2"/>
</dbReference>
<dbReference type="GO" id="GO:0000049">
    <property type="term" value="F:tRNA binding"/>
    <property type="evidence" value="ECO:0007669"/>
    <property type="project" value="UniProtKB-UniRule"/>
</dbReference>
<proteinExistence type="inferred from homology"/>
<comment type="subcellular location">
    <subcellularLocation>
        <location evidence="12">Cytoplasm</location>
    </subcellularLocation>
    <text evidence="12">Associates with ribosomes and polysomes.</text>
</comment>
<dbReference type="OrthoDB" id="9760950at2"/>
<dbReference type="Proteomes" id="UP000316598">
    <property type="component" value="Unassembled WGS sequence"/>
</dbReference>
<dbReference type="Gene3D" id="3.40.50.300">
    <property type="entry name" value="P-loop containing nucleotide triphosphate hydrolases"/>
    <property type="match status" value="2"/>
</dbReference>
<dbReference type="HAMAP" id="MF_00847">
    <property type="entry name" value="EttA"/>
    <property type="match status" value="1"/>
</dbReference>
<dbReference type="GO" id="GO:0045900">
    <property type="term" value="P:negative regulation of translational elongation"/>
    <property type="evidence" value="ECO:0007669"/>
    <property type="project" value="UniProtKB-UniRule"/>
</dbReference>
<evidence type="ECO:0000313" key="14">
    <source>
        <dbReference type="EMBL" id="TWT52663.1"/>
    </source>
</evidence>
<dbReference type="GO" id="GO:0016887">
    <property type="term" value="F:ATP hydrolysis activity"/>
    <property type="evidence" value="ECO:0007669"/>
    <property type="project" value="UniProtKB-UniRule"/>
</dbReference>
<reference evidence="14 15" key="1">
    <citation type="submission" date="2019-02" db="EMBL/GenBank/DDBJ databases">
        <title>Deep-cultivation of Planctomycetes and their phenomic and genomic characterization uncovers novel biology.</title>
        <authorList>
            <person name="Wiegand S."/>
            <person name="Jogler M."/>
            <person name="Boedeker C."/>
            <person name="Pinto D."/>
            <person name="Vollmers J."/>
            <person name="Rivas-Marin E."/>
            <person name="Kohn T."/>
            <person name="Peeters S.H."/>
            <person name="Heuer A."/>
            <person name="Rast P."/>
            <person name="Oberbeckmann S."/>
            <person name="Bunk B."/>
            <person name="Jeske O."/>
            <person name="Meyerdierks A."/>
            <person name="Storesund J.E."/>
            <person name="Kallscheuer N."/>
            <person name="Luecker S."/>
            <person name="Lage O.M."/>
            <person name="Pohl T."/>
            <person name="Merkel B.J."/>
            <person name="Hornburger P."/>
            <person name="Mueller R.-W."/>
            <person name="Bruemmer F."/>
            <person name="Labrenz M."/>
            <person name="Spormann A.M."/>
            <person name="Op Den Camp H."/>
            <person name="Overmann J."/>
            <person name="Amann R."/>
            <person name="Jetten M.S.M."/>
            <person name="Mascher T."/>
            <person name="Medema M.H."/>
            <person name="Devos D.P."/>
            <person name="Kaster A.-K."/>
            <person name="Ovreas L."/>
            <person name="Rohde M."/>
            <person name="Galperin M.Y."/>
            <person name="Jogler C."/>
        </authorList>
    </citation>
    <scope>NUCLEOTIDE SEQUENCE [LARGE SCALE GENOMIC DNA]</scope>
    <source>
        <strain evidence="14 15">Pla22</strain>
    </source>
</reference>
<protein>
    <recommendedName>
        <fullName evidence="12">Energy-dependent translational throttle protein EttA</fullName>
        <ecNumber evidence="12">3.6.1.-</ecNumber>
    </recommendedName>
    <alternativeName>
        <fullName evidence="12">Translational regulatory factor EttA</fullName>
    </alternativeName>
</protein>
<name>A0A5C5WRJ7_9BACT</name>
<keyword evidence="5 12" id="KW-0677">Repeat</keyword>
<accession>A0A5C5WRJ7</accession>
<feature type="region of interest" description="PtIM" evidence="12">
    <location>
        <begin position="244"/>
        <end position="324"/>
    </location>
</feature>
<dbReference type="PANTHER" id="PTHR43858">
    <property type="entry name" value="ENERGY-DEPENDENT TRANSLATIONAL THROTTLE PROTEIN ETTA"/>
    <property type="match status" value="1"/>
</dbReference>
<dbReference type="InterPro" id="IPR032781">
    <property type="entry name" value="ABC_tran_Xtn"/>
</dbReference>
<keyword evidence="10 12" id="KW-0694">RNA-binding</keyword>
<evidence type="ECO:0000256" key="8">
    <source>
        <dbReference type="ARBA" id="ARBA00022840"/>
    </source>
</evidence>
<evidence type="ECO:0000256" key="3">
    <source>
        <dbReference type="ARBA" id="ARBA00022555"/>
    </source>
</evidence>
<comment type="caution">
    <text evidence="12">Lacks conserved residue(s) required for the propagation of feature annotation.</text>
</comment>
<evidence type="ECO:0000256" key="6">
    <source>
        <dbReference type="ARBA" id="ARBA00022741"/>
    </source>
</evidence>
<evidence type="ECO:0000256" key="4">
    <source>
        <dbReference type="ARBA" id="ARBA00022730"/>
    </source>
</evidence>
<organism evidence="14 15">
    <name type="scientific">Rubripirellula amarantea</name>
    <dbReference type="NCBI Taxonomy" id="2527999"/>
    <lineage>
        <taxon>Bacteria</taxon>
        <taxon>Pseudomonadati</taxon>
        <taxon>Planctomycetota</taxon>
        <taxon>Planctomycetia</taxon>
        <taxon>Pirellulales</taxon>
        <taxon>Pirellulaceae</taxon>
        <taxon>Rubripirellula</taxon>
    </lineage>
</organism>
<comment type="domain">
    <text evidence="12">The P-site tRNA interaction motif (PtIM domain) probably interacts with the P-site tRNA(fMet) as well as the 23S rRNA.</text>
</comment>
<dbReference type="GO" id="GO:0043022">
    <property type="term" value="F:ribosome binding"/>
    <property type="evidence" value="ECO:0007669"/>
    <property type="project" value="UniProtKB-UniRule"/>
</dbReference>
<comment type="similarity">
    <text evidence="1 12">Belongs to the ABC transporter superfamily. ABCF family. Translational throttle EttA subfamily.</text>
</comment>
<evidence type="ECO:0000256" key="2">
    <source>
        <dbReference type="ARBA" id="ARBA00022490"/>
    </source>
</evidence>
<keyword evidence="15" id="KW-1185">Reference proteome</keyword>
<evidence type="ECO:0000256" key="12">
    <source>
        <dbReference type="HAMAP-Rule" id="MF_00847"/>
    </source>
</evidence>
<keyword evidence="11 12" id="KW-0648">Protein biosynthesis</keyword>
<dbReference type="AlphaFoldDB" id="A0A5C5WRJ7"/>
<dbReference type="FunFam" id="3.40.50.300:FF:000011">
    <property type="entry name" value="Putative ABC transporter ATP-binding component"/>
    <property type="match status" value="1"/>
</dbReference>
<dbReference type="PANTHER" id="PTHR43858:SF1">
    <property type="entry name" value="ABC TRANSPORTER-RELATED PROTEIN"/>
    <property type="match status" value="1"/>
</dbReference>
<keyword evidence="9 12" id="KW-0810">Translation regulation</keyword>
<dbReference type="NCBIfam" id="NF008775">
    <property type="entry name" value="PRK11819.1"/>
    <property type="match status" value="1"/>
</dbReference>
<evidence type="ECO:0000256" key="11">
    <source>
        <dbReference type="ARBA" id="ARBA00022917"/>
    </source>
</evidence>
<dbReference type="RefSeq" id="WP_146512999.1">
    <property type="nucleotide sequence ID" value="NZ_SJPI01000001.1"/>
</dbReference>
<dbReference type="PROSITE" id="PS00211">
    <property type="entry name" value="ABC_TRANSPORTER_1"/>
    <property type="match status" value="1"/>
</dbReference>
<dbReference type="CDD" id="cd03221">
    <property type="entry name" value="ABCF_EF-3"/>
    <property type="match status" value="2"/>
</dbReference>
<dbReference type="GO" id="GO:0005737">
    <property type="term" value="C:cytoplasm"/>
    <property type="evidence" value="ECO:0007669"/>
    <property type="project" value="UniProtKB-SubCell"/>
</dbReference>
<evidence type="ECO:0000259" key="13">
    <source>
        <dbReference type="PROSITE" id="PS50893"/>
    </source>
</evidence>
<comment type="function">
    <text evidence="12">A translation factor that gates the progression of the 70S ribosomal initiation complex (IC, containing tRNA(fMet) in the P-site) into the translation elongation cycle by using a mechanism sensitive to the ATP/ADP ratio. Binds to the 70S ribosome E-site where it modulates the state of the translating ribosome during subunit translocation. ATP hydrolysis probably frees it from the ribosome, which can enter the elongation phase.</text>
</comment>
<keyword evidence="4 12" id="KW-0699">rRNA-binding</keyword>
<dbReference type="Pfam" id="PF12848">
    <property type="entry name" value="ABC_tran_Xtn"/>
    <property type="match status" value="1"/>
</dbReference>
<dbReference type="GO" id="GO:0006412">
    <property type="term" value="P:translation"/>
    <property type="evidence" value="ECO:0007669"/>
    <property type="project" value="UniProtKB-KW"/>
</dbReference>
<keyword evidence="6 12" id="KW-0547">Nucleotide-binding</keyword>
<feature type="binding site" evidence="12">
    <location>
        <begin position="358"/>
        <end position="365"/>
    </location>
    <ligand>
        <name>ATP</name>
        <dbReference type="ChEBI" id="CHEBI:30616"/>
        <label>2</label>
    </ligand>
</feature>
<dbReference type="InterPro" id="IPR017871">
    <property type="entry name" value="ABC_transporter-like_CS"/>
</dbReference>
<evidence type="ECO:0000256" key="10">
    <source>
        <dbReference type="ARBA" id="ARBA00022884"/>
    </source>
</evidence>
<comment type="caution">
    <text evidence="14">The sequence shown here is derived from an EMBL/GenBank/DDBJ whole genome shotgun (WGS) entry which is preliminary data.</text>
</comment>
<dbReference type="GO" id="GO:0005524">
    <property type="term" value="F:ATP binding"/>
    <property type="evidence" value="ECO:0007669"/>
    <property type="project" value="UniProtKB-UniRule"/>
</dbReference>
<comment type="catalytic activity">
    <reaction evidence="12">
        <text>ATP + H2O = ADP + phosphate + H(+)</text>
        <dbReference type="Rhea" id="RHEA:13065"/>
        <dbReference type="ChEBI" id="CHEBI:15377"/>
        <dbReference type="ChEBI" id="CHEBI:15378"/>
        <dbReference type="ChEBI" id="CHEBI:30616"/>
        <dbReference type="ChEBI" id="CHEBI:43474"/>
        <dbReference type="ChEBI" id="CHEBI:456216"/>
    </reaction>
</comment>
<dbReference type="InterPro" id="IPR003593">
    <property type="entry name" value="AAA+_ATPase"/>
</dbReference>
<sequence length="561" mass="62561">MSRHYIYQVESLTKKHGQKTVLNEVNLAFYPGAKIGVLGPNGAGKSTLMRIMAGQDTEFEGSARLGKGYTVGYLEQEPPLDETKTVFENVQIAVAERQAILDRYNEIGGLLGEVTDDKEMQKLCDEMATLQDKIDAGNLWELDRQVEMSMAVMNLPPGDASVKTLSGGEKRRIALCQLLIRQPDLLLLDEPTNHLDAESVSWLEQHLAKYAGTVVAVTHDRYFLDNVAQWILEIDRGQGIPFEGNYTAWMENRAKRLQIEQRQQQAKDKTLARELEWIRMSPKARQAKSKARISAYDKLLAEQQNSQIDELEIQIPSGRHLGDLVIEAQGVNKGFGDRILMNDLSFRLPAGGIVGVIGPNGAGKTTLFRMLTGQDKPDSGNIRIGDTVDLGYVDQSRDSLDPDKTVFQEISGGTETIVMDGRNVNARSYVSKFNFKGPDQEKKVGNLSGGERNRVHLAKLLRRGCNVLLLDEPTNDLDVDTLRALEEAIAHFAGCVVVTSHDRWFLDRLATHILAFEGEGKLTWCEGNFDTYERGLRERMGLDPEDEASAMKARYKSIHAG</sequence>
<dbReference type="InterPro" id="IPR027417">
    <property type="entry name" value="P-loop_NTPase"/>
</dbReference>
<evidence type="ECO:0000256" key="9">
    <source>
        <dbReference type="ARBA" id="ARBA00022845"/>
    </source>
</evidence>
<feature type="domain" description="ABC transporter" evidence="13">
    <location>
        <begin position="326"/>
        <end position="543"/>
    </location>
</feature>
<comment type="domain">
    <text evidence="12">The arm domain is inserted in the first ABC transporter domain. Probably contacts ribosomal protein L1.</text>
</comment>
<feature type="binding site" evidence="12">
    <location>
        <begin position="39"/>
        <end position="46"/>
    </location>
    <ligand>
        <name>ATP</name>
        <dbReference type="ChEBI" id="CHEBI:30616"/>
        <label>1</label>
    </ligand>
</feature>
<dbReference type="PROSITE" id="PS50893">
    <property type="entry name" value="ABC_TRANSPORTER_2"/>
    <property type="match status" value="2"/>
</dbReference>
<dbReference type="FunFam" id="3.40.50.300:FF:000183">
    <property type="entry name" value="ABC transporter ATP-binding protein yjjK"/>
    <property type="match status" value="1"/>
</dbReference>
<gene>
    <name evidence="12" type="primary">ettA</name>
    <name evidence="14" type="ORF">Pla22_02890</name>
</gene>
<keyword evidence="3 12" id="KW-0820">tRNA-binding</keyword>
<dbReference type="Pfam" id="PF00005">
    <property type="entry name" value="ABC_tran"/>
    <property type="match status" value="2"/>
</dbReference>
<evidence type="ECO:0000313" key="15">
    <source>
        <dbReference type="Proteomes" id="UP000316598"/>
    </source>
</evidence>
<evidence type="ECO:0000256" key="5">
    <source>
        <dbReference type="ARBA" id="ARBA00022737"/>
    </source>
</evidence>
<dbReference type="SMART" id="SM00382">
    <property type="entry name" value="AAA"/>
    <property type="match status" value="2"/>
</dbReference>
<dbReference type="InterPro" id="IPR022374">
    <property type="entry name" value="EttA"/>
</dbReference>
<feature type="domain" description="ABC transporter" evidence="13">
    <location>
        <begin position="7"/>
        <end position="261"/>
    </location>
</feature>
<dbReference type="GO" id="GO:0019843">
    <property type="term" value="F:rRNA binding"/>
    <property type="evidence" value="ECO:0007669"/>
    <property type="project" value="UniProtKB-UniRule"/>
</dbReference>